<gene>
    <name evidence="7" type="ORF">MM213_01660</name>
</gene>
<dbReference type="GO" id="GO:0006508">
    <property type="term" value="P:proteolysis"/>
    <property type="evidence" value="ECO:0007669"/>
    <property type="project" value="UniProtKB-KW"/>
</dbReference>
<proteinExistence type="predicted"/>
<dbReference type="GO" id="GO:0008233">
    <property type="term" value="F:peptidase activity"/>
    <property type="evidence" value="ECO:0007669"/>
    <property type="project" value="UniProtKB-KW"/>
</dbReference>
<evidence type="ECO:0000259" key="6">
    <source>
        <dbReference type="Pfam" id="PF01694"/>
    </source>
</evidence>
<keyword evidence="3 5" id="KW-1133">Transmembrane helix</keyword>
<keyword evidence="8" id="KW-1185">Reference proteome</keyword>
<dbReference type="EMBL" id="JAKZGO010000001">
    <property type="protein sequence ID" value="MCH7412173.1"/>
    <property type="molecule type" value="Genomic_DNA"/>
</dbReference>
<dbReference type="InterPro" id="IPR035952">
    <property type="entry name" value="Rhomboid-like_sf"/>
</dbReference>
<comment type="caution">
    <text evidence="7">The sequence shown here is derived from an EMBL/GenBank/DDBJ whole genome shotgun (WGS) entry which is preliminary data.</text>
</comment>
<dbReference type="InterPro" id="IPR022764">
    <property type="entry name" value="Peptidase_S54_rhomboid_dom"/>
</dbReference>
<sequence length="189" mass="21380">MAFHKQKFLKKLNESLVVPTRLALLMILVFLLEVSLNLKLSFLGILPLSVIHLPGILFSSFLHGNIGHLLTNLFPFFVLTTMLYFFYEKVANQVFLSCLFVTNMIVWLSARPYYHIGASGLVYALVFFMIFLGLFKGTYKTIIISIFIILLYGSIIYGVLPSNGRISWESHLAGACVGVVTAFWMSRKV</sequence>
<feature type="transmembrane region" description="Helical" evidence="5">
    <location>
        <begin position="166"/>
        <end position="185"/>
    </location>
</feature>
<evidence type="ECO:0000256" key="3">
    <source>
        <dbReference type="ARBA" id="ARBA00022989"/>
    </source>
</evidence>
<evidence type="ECO:0000256" key="5">
    <source>
        <dbReference type="SAM" id="Phobius"/>
    </source>
</evidence>
<keyword evidence="7" id="KW-0378">Hydrolase</keyword>
<protein>
    <submittedName>
        <fullName evidence="7">Rhomboid family intramembrane serine protease</fullName>
    </submittedName>
</protein>
<name>A0ABS9V6X6_9BACT</name>
<evidence type="ECO:0000256" key="4">
    <source>
        <dbReference type="ARBA" id="ARBA00023136"/>
    </source>
</evidence>
<evidence type="ECO:0000256" key="1">
    <source>
        <dbReference type="ARBA" id="ARBA00004141"/>
    </source>
</evidence>
<dbReference type="Pfam" id="PF01694">
    <property type="entry name" value="Rhomboid"/>
    <property type="match status" value="1"/>
</dbReference>
<keyword evidence="2 5" id="KW-0812">Transmembrane</keyword>
<feature type="transmembrane region" description="Helical" evidence="5">
    <location>
        <begin position="116"/>
        <end position="135"/>
    </location>
</feature>
<dbReference type="RefSeq" id="WP_241409566.1">
    <property type="nucleotide sequence ID" value="NZ_JAKZGO010000001.1"/>
</dbReference>
<feature type="transmembrane region" description="Helical" evidence="5">
    <location>
        <begin position="66"/>
        <end position="87"/>
    </location>
</feature>
<evidence type="ECO:0000256" key="2">
    <source>
        <dbReference type="ARBA" id="ARBA00022692"/>
    </source>
</evidence>
<dbReference type="Proteomes" id="UP001165430">
    <property type="component" value="Unassembled WGS sequence"/>
</dbReference>
<evidence type="ECO:0000313" key="7">
    <source>
        <dbReference type="EMBL" id="MCH7412173.1"/>
    </source>
</evidence>
<feature type="transmembrane region" description="Helical" evidence="5">
    <location>
        <begin position="21"/>
        <end position="46"/>
    </location>
</feature>
<feature type="domain" description="Peptidase S54 rhomboid" evidence="6">
    <location>
        <begin position="56"/>
        <end position="187"/>
    </location>
</feature>
<feature type="transmembrane region" description="Helical" evidence="5">
    <location>
        <begin position="142"/>
        <end position="160"/>
    </location>
</feature>
<keyword evidence="7" id="KW-0645">Protease</keyword>
<reference evidence="7" key="1">
    <citation type="submission" date="2022-03" db="EMBL/GenBank/DDBJ databases">
        <title>De novo assembled genomes of Belliella spp. (Cyclobacteriaceae) strains.</title>
        <authorList>
            <person name="Szabo A."/>
            <person name="Korponai K."/>
            <person name="Felfoldi T."/>
        </authorList>
    </citation>
    <scope>NUCLEOTIDE SEQUENCE</scope>
    <source>
        <strain evidence="7">DSM 111903</strain>
    </source>
</reference>
<evidence type="ECO:0000313" key="8">
    <source>
        <dbReference type="Proteomes" id="UP001165430"/>
    </source>
</evidence>
<dbReference type="Gene3D" id="1.20.1540.10">
    <property type="entry name" value="Rhomboid-like"/>
    <property type="match status" value="1"/>
</dbReference>
<comment type="subcellular location">
    <subcellularLocation>
        <location evidence="1">Membrane</location>
        <topology evidence="1">Multi-pass membrane protein</topology>
    </subcellularLocation>
</comment>
<dbReference type="SUPFAM" id="SSF144091">
    <property type="entry name" value="Rhomboid-like"/>
    <property type="match status" value="1"/>
</dbReference>
<accession>A0ABS9V6X6</accession>
<organism evidence="7 8">
    <name type="scientific">Belliella alkalica</name>
    <dbReference type="NCBI Taxonomy" id="1730871"/>
    <lineage>
        <taxon>Bacteria</taxon>
        <taxon>Pseudomonadati</taxon>
        <taxon>Bacteroidota</taxon>
        <taxon>Cytophagia</taxon>
        <taxon>Cytophagales</taxon>
        <taxon>Cyclobacteriaceae</taxon>
        <taxon>Belliella</taxon>
    </lineage>
</organism>
<keyword evidence="4 5" id="KW-0472">Membrane</keyword>